<dbReference type="GO" id="GO:0005184">
    <property type="term" value="F:neuropeptide hormone activity"/>
    <property type="evidence" value="ECO:0007669"/>
    <property type="project" value="InterPro"/>
</dbReference>
<comment type="similarity">
    <text evidence="2">Belongs to the arthropod CHH/MIH/GIH/VIH hormone family.</text>
</comment>
<keyword evidence="3 6" id="KW-0732">Signal</keyword>
<feature type="disulfide bond" evidence="5">
    <location>
        <begin position="49"/>
        <end position="75"/>
    </location>
</feature>
<evidence type="ECO:0000256" key="4">
    <source>
        <dbReference type="ARBA" id="ARBA00023157"/>
    </source>
</evidence>
<name>A0A482ZDQ6_LATHA</name>
<reference evidence="7" key="2">
    <citation type="submission" date="2019-04" db="EMBL/GenBank/DDBJ databases">
        <title>Unravelling the molecular evolution of spider venoms.</title>
        <authorList>
            <person name="Pineda S."/>
        </authorList>
    </citation>
    <scope>NUCLEOTIDE SEQUENCE</scope>
</reference>
<dbReference type="EMBL" id="HAGP01000113">
    <property type="protein sequence ID" value="SMD30050.1"/>
    <property type="molecule type" value="Transcribed_RNA"/>
</dbReference>
<evidence type="ECO:0000256" key="1">
    <source>
        <dbReference type="ARBA" id="ARBA00003845"/>
    </source>
</evidence>
<evidence type="ECO:0000256" key="5">
    <source>
        <dbReference type="PIRSR" id="PIRSR631098-51"/>
    </source>
</evidence>
<dbReference type="PROSITE" id="PS01250">
    <property type="entry name" value="CHH_MIH_GIH"/>
    <property type="match status" value="1"/>
</dbReference>
<feature type="disulfide bond" evidence="5">
    <location>
        <begin position="30"/>
        <end position="66"/>
    </location>
</feature>
<feature type="chain" id="PRO_5019826174" evidence="6">
    <location>
        <begin position="20"/>
        <end position="108"/>
    </location>
</feature>
<dbReference type="Gene3D" id="1.10.2010.10">
    <property type="entry name" value="Crustacean CHH/MIH/GIH neurohormone"/>
    <property type="match status" value="1"/>
</dbReference>
<feature type="signal peptide" evidence="6">
    <location>
        <begin position="1"/>
        <end position="19"/>
    </location>
</feature>
<comment type="function">
    <text evidence="1">May increase the toxicity of alpha-latrotoxin and/or other venom components. Is non-toxic to mice and to the cockroach Periplaneta americana.</text>
</comment>
<sequence>MLKLICIAFLVTVLTLVAGQDSLDPAEYACASDINQEELLKKNDICSQCEKLHEEGIVFSLCKTNCFSTEYFEHCVKDLEEAKNEGKDAVTSHDSSTNGLINFIKKYN</sequence>
<accession>A0A482ZDQ6</accession>
<organism evidence="7">
    <name type="scientific">Latrodectus hasselti</name>
    <name type="common">Redback spider</name>
    <dbReference type="NCBI Taxonomy" id="256736"/>
    <lineage>
        <taxon>Eukaryota</taxon>
        <taxon>Metazoa</taxon>
        <taxon>Ecdysozoa</taxon>
        <taxon>Arthropoda</taxon>
        <taxon>Chelicerata</taxon>
        <taxon>Arachnida</taxon>
        <taxon>Araneae</taxon>
        <taxon>Araneomorphae</taxon>
        <taxon>Entelegynae</taxon>
        <taxon>Araneoidea</taxon>
        <taxon>Theridiidae</taxon>
        <taxon>Latrodectus</taxon>
    </lineage>
</organism>
<dbReference type="InterPro" id="IPR031098">
    <property type="entry name" value="Crust_neurohorm"/>
</dbReference>
<dbReference type="Pfam" id="PF01147">
    <property type="entry name" value="Crust_neurohorm"/>
    <property type="match status" value="1"/>
</dbReference>
<keyword evidence="4 5" id="KW-1015">Disulfide bond</keyword>
<dbReference type="InterPro" id="IPR018251">
    <property type="entry name" value="Crust_neurhormone_CS"/>
</dbReference>
<dbReference type="InterPro" id="IPR035957">
    <property type="entry name" value="Crust_neurohorm_sf"/>
</dbReference>
<evidence type="ECO:0000256" key="2">
    <source>
        <dbReference type="ARBA" id="ARBA00005447"/>
    </source>
</evidence>
<evidence type="ECO:0000256" key="6">
    <source>
        <dbReference type="SAM" id="SignalP"/>
    </source>
</evidence>
<evidence type="ECO:0000256" key="3">
    <source>
        <dbReference type="ARBA" id="ARBA00022729"/>
    </source>
</evidence>
<reference evidence="7" key="1">
    <citation type="submission" date="2017-03" db="EMBL/GenBank/DDBJ databases">
        <authorList>
            <person name="QRISCLOUD D."/>
        </authorList>
    </citation>
    <scope>NUCLEOTIDE SEQUENCE</scope>
</reference>
<dbReference type="SUPFAM" id="SSF81778">
    <property type="entry name" value="Crustacean CHH/MIH/GIH neurohormone"/>
    <property type="match status" value="1"/>
</dbReference>
<feature type="disulfide bond" evidence="5">
    <location>
        <begin position="46"/>
        <end position="62"/>
    </location>
</feature>
<proteinExistence type="inferred from homology"/>
<dbReference type="GO" id="GO:0005576">
    <property type="term" value="C:extracellular region"/>
    <property type="evidence" value="ECO:0007669"/>
    <property type="project" value="InterPro"/>
</dbReference>
<protein>
    <submittedName>
        <fullName evidence="7">U20-Theriditoxin-Lha1c_1</fullName>
    </submittedName>
</protein>
<dbReference type="AlphaFoldDB" id="A0A482ZDQ6"/>
<evidence type="ECO:0000313" key="7">
    <source>
        <dbReference type="EMBL" id="SMD30050.1"/>
    </source>
</evidence>